<sequence>MFHIFLNGKPTGHIFQLREVAWAMARDLERECGGKATVRALE</sequence>
<dbReference type="AlphaFoldDB" id="A0AAW8LSJ8"/>
<evidence type="ECO:0000313" key="1">
    <source>
        <dbReference type="EMBL" id="MDR6701637.1"/>
    </source>
</evidence>
<accession>A0AAW8LSJ8</accession>
<gene>
    <name evidence="1" type="ORF">J2W61_001465</name>
</gene>
<organism evidence="1 2">
    <name type="scientific">Agrobacterium tumefaciens</name>
    <dbReference type="NCBI Taxonomy" id="358"/>
    <lineage>
        <taxon>Bacteria</taxon>
        <taxon>Pseudomonadati</taxon>
        <taxon>Pseudomonadota</taxon>
        <taxon>Alphaproteobacteria</taxon>
        <taxon>Hyphomicrobiales</taxon>
        <taxon>Rhizobiaceae</taxon>
        <taxon>Rhizobium/Agrobacterium group</taxon>
        <taxon>Agrobacterium</taxon>
        <taxon>Agrobacterium tumefaciens complex</taxon>
    </lineage>
</organism>
<dbReference type="EMBL" id="JAVDSW010000001">
    <property type="protein sequence ID" value="MDR6701637.1"/>
    <property type="molecule type" value="Genomic_DNA"/>
</dbReference>
<comment type="caution">
    <text evidence="1">The sequence shown here is derived from an EMBL/GenBank/DDBJ whole genome shotgun (WGS) entry which is preliminary data.</text>
</comment>
<reference evidence="1" key="1">
    <citation type="submission" date="2023-07" db="EMBL/GenBank/DDBJ databases">
        <title>Sorghum-associated microbial communities from plants grown in Nebraska, USA.</title>
        <authorList>
            <person name="Schachtman D."/>
        </authorList>
    </citation>
    <scope>NUCLEOTIDE SEQUENCE</scope>
    <source>
        <strain evidence="1">1457</strain>
    </source>
</reference>
<proteinExistence type="predicted"/>
<protein>
    <submittedName>
        <fullName evidence="1">Uncharacterized protein</fullName>
    </submittedName>
</protein>
<dbReference type="Proteomes" id="UP001265315">
    <property type="component" value="Unassembled WGS sequence"/>
</dbReference>
<evidence type="ECO:0000313" key="2">
    <source>
        <dbReference type="Proteomes" id="UP001265315"/>
    </source>
</evidence>
<name>A0AAW8LSJ8_AGRTU</name>